<proteinExistence type="predicted"/>
<dbReference type="SMART" id="SM00052">
    <property type="entry name" value="EAL"/>
    <property type="match status" value="1"/>
</dbReference>
<feature type="domain" description="EAL" evidence="1">
    <location>
        <begin position="14"/>
        <end position="260"/>
    </location>
</feature>
<sequence length="399" mass="41518">MTRRTPADAVTLPDVAPVAEVATILRHRLVTPVFQPIVDLATGAVVAAEALARGPAGTRLERPDELFAAANEAGQLGPVDMLCAERALECALGTADPPPMLFINAEPAVLDQPLSPRMLELLLSGPPFRIVLEYTERALSTVPGALLRIAGHAHRLGNAIALDDVGADPMSLAFLPFIEPDVIKLDMHLLRRPSAPATAQVAAVVAATARRTGATVIAEGIETAADIDVALRLGATWGQGWHFGRPGPITALGRAPVGRTPAVRAARPGLHQPVGSPFEVAVATRGSAGLAGDATVGAALERISAAVGGQEHAVVLGSYCVPGDVEQWLPRIERVTRQAVYTAVLGPDCGRQPFPGESSLVVSTPGYAAALCRRPGAGVLFTEDHETVAAVGRVLLQRL</sequence>
<name>A0ABT4BCN5_9ACTN</name>
<dbReference type="InterPro" id="IPR035919">
    <property type="entry name" value="EAL_sf"/>
</dbReference>
<dbReference type="PANTHER" id="PTHR33121">
    <property type="entry name" value="CYCLIC DI-GMP PHOSPHODIESTERASE PDEF"/>
    <property type="match status" value="1"/>
</dbReference>
<dbReference type="InterPro" id="IPR050706">
    <property type="entry name" value="Cyclic-di-GMP_PDE-like"/>
</dbReference>
<gene>
    <name evidence="2" type="ORF">OWR29_37640</name>
</gene>
<keyword evidence="3" id="KW-1185">Reference proteome</keyword>
<organism evidence="2 3">
    <name type="scientific">Paractinoplanes pyxinae</name>
    <dbReference type="NCBI Taxonomy" id="2997416"/>
    <lineage>
        <taxon>Bacteria</taxon>
        <taxon>Bacillati</taxon>
        <taxon>Actinomycetota</taxon>
        <taxon>Actinomycetes</taxon>
        <taxon>Micromonosporales</taxon>
        <taxon>Micromonosporaceae</taxon>
        <taxon>Paractinoplanes</taxon>
    </lineage>
</organism>
<dbReference type="PROSITE" id="PS50883">
    <property type="entry name" value="EAL"/>
    <property type="match status" value="1"/>
</dbReference>
<dbReference type="InterPro" id="IPR001633">
    <property type="entry name" value="EAL_dom"/>
</dbReference>
<evidence type="ECO:0000259" key="1">
    <source>
        <dbReference type="PROSITE" id="PS50883"/>
    </source>
</evidence>
<dbReference type="EMBL" id="JAPNTZ010000016">
    <property type="protein sequence ID" value="MCY1143757.1"/>
    <property type="molecule type" value="Genomic_DNA"/>
</dbReference>
<evidence type="ECO:0000313" key="2">
    <source>
        <dbReference type="EMBL" id="MCY1143757.1"/>
    </source>
</evidence>
<dbReference type="CDD" id="cd01948">
    <property type="entry name" value="EAL"/>
    <property type="match status" value="1"/>
</dbReference>
<dbReference type="Pfam" id="PF00563">
    <property type="entry name" value="EAL"/>
    <property type="match status" value="1"/>
</dbReference>
<dbReference type="Proteomes" id="UP001151002">
    <property type="component" value="Unassembled WGS sequence"/>
</dbReference>
<dbReference type="PANTHER" id="PTHR33121:SF76">
    <property type="entry name" value="SIGNALING PROTEIN"/>
    <property type="match status" value="1"/>
</dbReference>
<dbReference type="Gene3D" id="3.20.20.450">
    <property type="entry name" value="EAL domain"/>
    <property type="match status" value="1"/>
</dbReference>
<comment type="caution">
    <text evidence="2">The sequence shown here is derived from an EMBL/GenBank/DDBJ whole genome shotgun (WGS) entry which is preliminary data.</text>
</comment>
<evidence type="ECO:0000313" key="3">
    <source>
        <dbReference type="Proteomes" id="UP001151002"/>
    </source>
</evidence>
<reference evidence="2" key="1">
    <citation type="submission" date="2022-11" db="EMBL/GenBank/DDBJ databases">
        <authorList>
            <person name="Somphong A."/>
            <person name="Phongsopitanun W."/>
        </authorList>
    </citation>
    <scope>NUCLEOTIDE SEQUENCE</scope>
    <source>
        <strain evidence="2">Pm04-4</strain>
    </source>
</reference>
<dbReference type="RefSeq" id="WP_267568285.1">
    <property type="nucleotide sequence ID" value="NZ_JAPNTZ010000016.1"/>
</dbReference>
<accession>A0ABT4BCN5</accession>
<dbReference type="SUPFAM" id="SSF141868">
    <property type="entry name" value="EAL domain-like"/>
    <property type="match status" value="1"/>
</dbReference>
<protein>
    <submittedName>
        <fullName evidence="2">EAL domain-containing protein</fullName>
    </submittedName>
</protein>